<reference evidence="2" key="1">
    <citation type="journal article" date="2023" name="Plant J.">
        <title>The genome of the king protea, Protea cynaroides.</title>
        <authorList>
            <person name="Chang J."/>
            <person name="Duong T.A."/>
            <person name="Schoeman C."/>
            <person name="Ma X."/>
            <person name="Roodt D."/>
            <person name="Barker N."/>
            <person name="Li Z."/>
            <person name="Van de Peer Y."/>
            <person name="Mizrachi E."/>
        </authorList>
    </citation>
    <scope>NUCLEOTIDE SEQUENCE</scope>
    <source>
        <tissue evidence="2">Young leaves</tissue>
    </source>
</reference>
<dbReference type="PANTHER" id="PTHR37212:SF2">
    <property type="entry name" value="ACTIN PROTEIN 2_3 COMPLEX SUBUNIT-LIKE PROTEIN"/>
    <property type="match status" value="1"/>
</dbReference>
<dbReference type="AlphaFoldDB" id="A0A9Q0R0Y5"/>
<keyword evidence="3" id="KW-1185">Reference proteome</keyword>
<protein>
    <recommendedName>
        <fullName evidence="1">Coiled-coil SMC6 And NSE5 INteracting (CANIN) domain-containing protein</fullName>
    </recommendedName>
</protein>
<organism evidence="2 3">
    <name type="scientific">Protea cynaroides</name>
    <dbReference type="NCBI Taxonomy" id="273540"/>
    <lineage>
        <taxon>Eukaryota</taxon>
        <taxon>Viridiplantae</taxon>
        <taxon>Streptophyta</taxon>
        <taxon>Embryophyta</taxon>
        <taxon>Tracheophyta</taxon>
        <taxon>Spermatophyta</taxon>
        <taxon>Magnoliopsida</taxon>
        <taxon>Proteales</taxon>
        <taxon>Proteaceae</taxon>
        <taxon>Protea</taxon>
    </lineage>
</organism>
<dbReference type="Pfam" id="PF14816">
    <property type="entry name" value="CANIN"/>
    <property type="match status" value="1"/>
</dbReference>
<gene>
    <name evidence="2" type="ORF">NE237_010128</name>
</gene>
<dbReference type="EMBL" id="JAMYWD010000002">
    <property type="protein sequence ID" value="KAJ4979348.1"/>
    <property type="molecule type" value="Genomic_DNA"/>
</dbReference>
<dbReference type="InterPro" id="IPR044276">
    <property type="entry name" value="CANIN_dom"/>
</dbReference>
<sequence length="466" mass="52844">MKEMKMDMEAPLDFELEDHLLSPPAPPKKRGKVIGLDDLLKDFFKEKKKRNERESKRARARARKCYNSDEDVDTAHLSELVNQCEQKIQEIGNEDEVPLWGLHVFGKQKTPTLPLGSLELRSCKLLQSLLNSELNLVLGLNAEKGEAEGLLINGWLSKLVFICGHVEECLALWTFNLMLYSSKEELRASGCDFWCAILPSRDEVEQPSLKIDWFPSSANLKQALETYGYLLDSSFDISSLPEVVHAAADSDCQGPPQNIRCLIKFLTACCGVRGTWSIFSSSEAKEFLGVIISLFLDRQLQGLSSLLFECMMAIISYFEDQEWNISCVEVAKSLASRLPKNLNCLRVVECISGVDNRAKQLRSEVAFQILINCLDGKFTEAEEILVWLMSINMKDKTCDYFNVYIYLALTENWLFSNPLLGEKPIILELWGAFLRNCSCQITNRELSSYASKVRNKASYILQSTIH</sequence>
<comment type="caution">
    <text evidence="2">The sequence shown here is derived from an EMBL/GenBank/DDBJ whole genome shotgun (WGS) entry which is preliminary data.</text>
</comment>
<evidence type="ECO:0000259" key="1">
    <source>
        <dbReference type="Pfam" id="PF14816"/>
    </source>
</evidence>
<proteinExistence type="predicted"/>
<evidence type="ECO:0000313" key="2">
    <source>
        <dbReference type="EMBL" id="KAJ4979348.1"/>
    </source>
</evidence>
<evidence type="ECO:0000313" key="3">
    <source>
        <dbReference type="Proteomes" id="UP001141806"/>
    </source>
</evidence>
<dbReference type="Proteomes" id="UP001141806">
    <property type="component" value="Unassembled WGS sequence"/>
</dbReference>
<name>A0A9Q0R0Y5_9MAGN</name>
<dbReference type="PANTHER" id="PTHR37212">
    <property type="entry name" value="ACTIN PROTEIN 2/3 COMPLEX SUBUNIT-LIKE PROTEIN"/>
    <property type="match status" value="1"/>
</dbReference>
<feature type="domain" description="Coiled-coil SMC6 And NSE5 INteracting (CANIN)" evidence="1">
    <location>
        <begin position="78"/>
        <end position="377"/>
    </location>
</feature>
<dbReference type="OrthoDB" id="674980at2759"/>
<accession>A0A9Q0R0Y5</accession>